<dbReference type="Proteomes" id="UP000818029">
    <property type="component" value="Chromosome A10"/>
</dbReference>
<dbReference type="AlphaFoldDB" id="A0A1U8IDJ2"/>
<evidence type="ECO:0000313" key="2">
    <source>
        <dbReference type="RefSeq" id="XP_016676270.1"/>
    </source>
</evidence>
<sequence length="128" mass="15704">MGESFEGEVKRFWDWARGDIYVNLERVRKGLCDWVKMVRRKMDWIKRDLTNKLDEVLEKEKDDDTLEELINTKIQFNLEIDKDEMFWEQRARVNWLWLGDKNKTFSHNYASQQRMMNRTKGFSMRMGE</sequence>
<dbReference type="RefSeq" id="XP_016676270.1">
    <property type="nucleotide sequence ID" value="XM_016820781.1"/>
</dbReference>
<gene>
    <name evidence="2" type="primary">LOC107895516</name>
</gene>
<proteinExistence type="predicted"/>
<name>A0A1U8IDJ2_GOSHI</name>
<organism evidence="1 2">
    <name type="scientific">Gossypium hirsutum</name>
    <name type="common">Upland cotton</name>
    <name type="synonym">Gossypium mexicanum</name>
    <dbReference type="NCBI Taxonomy" id="3635"/>
    <lineage>
        <taxon>Eukaryota</taxon>
        <taxon>Viridiplantae</taxon>
        <taxon>Streptophyta</taxon>
        <taxon>Embryophyta</taxon>
        <taxon>Tracheophyta</taxon>
        <taxon>Spermatophyta</taxon>
        <taxon>Magnoliopsida</taxon>
        <taxon>eudicotyledons</taxon>
        <taxon>Gunneridae</taxon>
        <taxon>Pentapetalae</taxon>
        <taxon>rosids</taxon>
        <taxon>malvids</taxon>
        <taxon>Malvales</taxon>
        <taxon>Malvaceae</taxon>
        <taxon>Malvoideae</taxon>
        <taxon>Gossypium</taxon>
    </lineage>
</organism>
<keyword evidence="1" id="KW-1185">Reference proteome</keyword>
<dbReference type="KEGG" id="ghi:107895516"/>
<reference evidence="2" key="2">
    <citation type="submission" date="2025-08" db="UniProtKB">
        <authorList>
            <consortium name="RefSeq"/>
        </authorList>
    </citation>
    <scope>IDENTIFICATION</scope>
</reference>
<accession>A0A1U8IDJ2</accession>
<dbReference type="PaxDb" id="3635-A0A1U8IDJ2"/>
<reference evidence="1" key="1">
    <citation type="journal article" date="2020" name="Nat. Genet.">
        <title>Genomic diversifications of five Gossypium allopolyploid species and their impact on cotton improvement.</title>
        <authorList>
            <person name="Chen Z.J."/>
            <person name="Sreedasyam A."/>
            <person name="Ando A."/>
            <person name="Song Q."/>
            <person name="De Santiago L.M."/>
            <person name="Hulse-Kemp A.M."/>
            <person name="Ding M."/>
            <person name="Ye W."/>
            <person name="Kirkbride R.C."/>
            <person name="Jenkins J."/>
            <person name="Plott C."/>
            <person name="Lovell J."/>
            <person name="Lin Y.M."/>
            <person name="Vaughn R."/>
            <person name="Liu B."/>
            <person name="Simpson S."/>
            <person name="Scheffler B.E."/>
            <person name="Wen L."/>
            <person name="Saski C.A."/>
            <person name="Grover C.E."/>
            <person name="Hu G."/>
            <person name="Conover J.L."/>
            <person name="Carlson J.W."/>
            <person name="Shu S."/>
            <person name="Boston L.B."/>
            <person name="Williams M."/>
            <person name="Peterson D.G."/>
            <person name="McGee K."/>
            <person name="Jones D.C."/>
            <person name="Wendel J.F."/>
            <person name="Stelly D.M."/>
            <person name="Grimwood J."/>
            <person name="Schmutz J."/>
        </authorList>
    </citation>
    <scope>NUCLEOTIDE SEQUENCE [LARGE SCALE GENOMIC DNA]</scope>
    <source>
        <strain evidence="1">cv. TM-1</strain>
    </source>
</reference>
<evidence type="ECO:0000313" key="1">
    <source>
        <dbReference type="Proteomes" id="UP000818029"/>
    </source>
</evidence>
<protein>
    <submittedName>
        <fullName evidence="2">Uncharacterized protein</fullName>
    </submittedName>
</protein>
<dbReference type="GeneID" id="107895516"/>